<dbReference type="GO" id="GO:0016747">
    <property type="term" value="F:acyltransferase activity, transferring groups other than amino-acyl groups"/>
    <property type="evidence" value="ECO:0007669"/>
    <property type="project" value="InterPro"/>
</dbReference>
<organism evidence="8 9">
    <name type="scientific">Klebsiella aerogenes</name>
    <name type="common">Enterobacter aerogenes</name>
    <dbReference type="NCBI Taxonomy" id="548"/>
    <lineage>
        <taxon>Bacteria</taxon>
        <taxon>Pseudomonadati</taxon>
        <taxon>Pseudomonadota</taxon>
        <taxon>Gammaproteobacteria</taxon>
        <taxon>Enterobacterales</taxon>
        <taxon>Enterobacteriaceae</taxon>
        <taxon>Klebsiella/Raoultella group</taxon>
        <taxon>Klebsiella</taxon>
    </lineage>
</organism>
<dbReference type="PANTHER" id="PTHR36449">
    <property type="entry name" value="ACETYLTRANSFERASE-RELATED"/>
    <property type="match status" value="1"/>
</dbReference>
<evidence type="ECO:0000259" key="7">
    <source>
        <dbReference type="Pfam" id="PF13508"/>
    </source>
</evidence>
<dbReference type="Gene3D" id="3.40.630.30">
    <property type="match status" value="1"/>
</dbReference>
<keyword evidence="4" id="KW-0808">Transferase</keyword>
<evidence type="ECO:0000313" key="8">
    <source>
        <dbReference type="EMBL" id="MEA8802068.1"/>
    </source>
</evidence>
<dbReference type="AlphaFoldDB" id="A0AAW9LUY2"/>
<comment type="caution">
    <text evidence="8">The sequence shown here is derived from an EMBL/GenBank/DDBJ whole genome shotgun (WGS) entry which is preliminary data.</text>
</comment>
<dbReference type="InterPro" id="IPR016181">
    <property type="entry name" value="Acyl_CoA_acyltransferase"/>
</dbReference>
<accession>A0AAW9LUY2</accession>
<comment type="catalytic activity">
    <reaction evidence="6">
        <text>glycyl-tRNA(Gly) + acetyl-CoA = N-acetylglycyl-tRNA(Gly) + CoA + H(+)</text>
        <dbReference type="Rhea" id="RHEA:81867"/>
        <dbReference type="Rhea" id="RHEA-COMP:9683"/>
        <dbReference type="Rhea" id="RHEA-COMP:19766"/>
        <dbReference type="ChEBI" id="CHEBI:15378"/>
        <dbReference type="ChEBI" id="CHEBI:57287"/>
        <dbReference type="ChEBI" id="CHEBI:57288"/>
        <dbReference type="ChEBI" id="CHEBI:78522"/>
        <dbReference type="ChEBI" id="CHEBI:232036"/>
    </reaction>
</comment>
<evidence type="ECO:0000256" key="1">
    <source>
        <dbReference type="ARBA" id="ARBA00009342"/>
    </source>
</evidence>
<keyword evidence="3" id="KW-1277">Toxin-antitoxin system</keyword>
<proteinExistence type="inferred from homology"/>
<reference evidence="8" key="1">
    <citation type="journal article" date="2023" name="J. Hosp. Infect.">
        <title>Cross-contamination of carbapenem-resistant Gram-negative bacteria between patients and hospital environment in the first year of a newly built surgical ward.</title>
        <authorList>
            <person name="Boutin S."/>
            <person name="Scherrer M."/>
            <person name="Spath I."/>
            <person name="Kocer K."/>
            <person name="Heeg K."/>
            <person name="Nurjadi D."/>
        </authorList>
    </citation>
    <scope>NUCLEOTIDE SEQUENCE</scope>
    <source>
        <strain evidence="8">KE10384</strain>
    </source>
</reference>
<evidence type="ECO:0000256" key="4">
    <source>
        <dbReference type="ARBA" id="ARBA00022679"/>
    </source>
</evidence>
<name>A0AAW9LUY2_KLEAE</name>
<gene>
    <name evidence="8" type="ORF">PZT46_22820</name>
</gene>
<dbReference type="SUPFAM" id="SSF55729">
    <property type="entry name" value="Acyl-CoA N-acyltransferases (Nat)"/>
    <property type="match status" value="1"/>
</dbReference>
<evidence type="ECO:0000256" key="5">
    <source>
        <dbReference type="ARBA" id="ARBA00023315"/>
    </source>
</evidence>
<sequence>MMQELAIEMINDEFDYDIGEFDCGEETLNTFLKDHLKRQHDGQILKGYVLVTKEQKPKLLGYYTLSGSCFERKMLPSKTQQRKIPYQNAPSITLGRLAIDKSIQGQGWGELLVTHAMNVVWDASKAVGIYGLFVEALNDKAKRFYTRLDFIQLVGENSNLLFYPTKSIEKIFTEE</sequence>
<dbReference type="RefSeq" id="WP_072198182.1">
    <property type="nucleotide sequence ID" value="NZ_CP139373.1"/>
</dbReference>
<evidence type="ECO:0000313" key="9">
    <source>
        <dbReference type="Proteomes" id="UP001303386"/>
    </source>
</evidence>
<evidence type="ECO:0000256" key="3">
    <source>
        <dbReference type="ARBA" id="ARBA00022649"/>
    </source>
</evidence>
<evidence type="ECO:0000256" key="6">
    <source>
        <dbReference type="ARBA" id="ARBA00049880"/>
    </source>
</evidence>
<comment type="similarity">
    <text evidence="1">Belongs to the acetyltransferase family. GNAT subfamily.</text>
</comment>
<keyword evidence="2" id="KW-0678">Repressor</keyword>
<evidence type="ECO:0000256" key="2">
    <source>
        <dbReference type="ARBA" id="ARBA00022491"/>
    </source>
</evidence>
<dbReference type="EMBL" id="JARELW010000011">
    <property type="protein sequence ID" value="MEA8802068.1"/>
    <property type="molecule type" value="Genomic_DNA"/>
</dbReference>
<dbReference type="Proteomes" id="UP001303386">
    <property type="component" value="Unassembled WGS sequence"/>
</dbReference>
<feature type="domain" description="N-acetyltransferase" evidence="7">
    <location>
        <begin position="92"/>
        <end position="151"/>
    </location>
</feature>
<dbReference type="InterPro" id="IPR000182">
    <property type="entry name" value="GNAT_dom"/>
</dbReference>
<dbReference type="Pfam" id="PF13508">
    <property type="entry name" value="Acetyltransf_7"/>
    <property type="match status" value="1"/>
</dbReference>
<dbReference type="PANTHER" id="PTHR36449:SF1">
    <property type="entry name" value="ACETYLTRANSFERASE"/>
    <property type="match status" value="1"/>
</dbReference>
<keyword evidence="5" id="KW-0012">Acyltransferase</keyword>
<protein>
    <submittedName>
        <fullName evidence="8">GNAT family N-acetyltransferase</fullName>
    </submittedName>
</protein>